<dbReference type="Proteomes" id="UP000802392">
    <property type="component" value="Unassembled WGS sequence"/>
</dbReference>
<dbReference type="SUPFAM" id="SSF55729">
    <property type="entry name" value="Acyl-CoA N-acyltransferases (Nat)"/>
    <property type="match status" value="1"/>
</dbReference>
<comment type="caution">
    <text evidence="2">The sequence shown here is derived from an EMBL/GenBank/DDBJ whole genome shotgun (WGS) entry which is preliminary data.</text>
</comment>
<evidence type="ECO:0000313" key="3">
    <source>
        <dbReference type="Proteomes" id="UP000802392"/>
    </source>
</evidence>
<reference evidence="2 3" key="1">
    <citation type="submission" date="2020-03" db="EMBL/GenBank/DDBJ databases">
        <title>Genomic Encyclopedia of Type Strains, Phase III (KMG-III): the genomes of soil and plant-associated and newly described type strains.</title>
        <authorList>
            <person name="Whitman W."/>
        </authorList>
    </citation>
    <scope>NUCLEOTIDE SEQUENCE [LARGE SCALE GENOMIC DNA]</scope>
    <source>
        <strain evidence="2 3">CECT 4207</strain>
    </source>
</reference>
<dbReference type="InterPro" id="IPR000182">
    <property type="entry name" value="GNAT_dom"/>
</dbReference>
<dbReference type="PROSITE" id="PS51186">
    <property type="entry name" value="GNAT"/>
    <property type="match status" value="1"/>
</dbReference>
<dbReference type="InterPro" id="IPR016181">
    <property type="entry name" value="Acyl_CoA_acyltransferase"/>
</dbReference>
<accession>A0ABX0TEI7</accession>
<evidence type="ECO:0000259" key="1">
    <source>
        <dbReference type="PROSITE" id="PS51186"/>
    </source>
</evidence>
<proteinExistence type="predicted"/>
<dbReference type="EMBL" id="JAAOZD010000002">
    <property type="protein sequence ID" value="NIJ00912.1"/>
    <property type="molecule type" value="Genomic_DNA"/>
</dbReference>
<gene>
    <name evidence="2" type="ORF">FHR86_001225</name>
</gene>
<dbReference type="InterPro" id="IPR003484">
    <property type="entry name" value="NodA"/>
</dbReference>
<dbReference type="Gene3D" id="3.40.630.30">
    <property type="match status" value="1"/>
</dbReference>
<name>A0ABX0TEI7_9MICC</name>
<organism evidence="2 3">
    <name type="scientific">Paenarthrobacter ilicis</name>
    <dbReference type="NCBI Taxonomy" id="43665"/>
    <lineage>
        <taxon>Bacteria</taxon>
        <taxon>Bacillati</taxon>
        <taxon>Actinomycetota</taxon>
        <taxon>Actinomycetes</taxon>
        <taxon>Micrococcales</taxon>
        <taxon>Micrococcaceae</taxon>
        <taxon>Paenarthrobacter</taxon>
    </lineage>
</organism>
<sequence>MSERIQVARHEDLTAGELEALQELFDAEYLREFGPWNPDQPYGYSPADVHVVTFRGQFPVAHVGFQYRTIAVGADEVTVAGTGGVLVSAASRGSGLGRRAMLHAQKVMREETQTDFGFLGCREEVVPFYEAAGWVRVRATERSLSRRDQRSVIVSHSGPILICSAGRDASEWPAGDIDLRGTPW</sequence>
<dbReference type="Pfam" id="PF02474">
    <property type="entry name" value="NodA"/>
    <property type="match status" value="1"/>
</dbReference>
<dbReference type="RefSeq" id="WP_167264683.1">
    <property type="nucleotide sequence ID" value="NZ_BAAAVO010000009.1"/>
</dbReference>
<protein>
    <submittedName>
        <fullName evidence="2">GNAT superfamily N-acetyltransferase</fullName>
    </submittedName>
</protein>
<feature type="domain" description="N-acetyltransferase" evidence="1">
    <location>
        <begin position="8"/>
        <end position="159"/>
    </location>
</feature>
<keyword evidence="3" id="KW-1185">Reference proteome</keyword>
<evidence type="ECO:0000313" key="2">
    <source>
        <dbReference type="EMBL" id="NIJ00912.1"/>
    </source>
</evidence>